<evidence type="ECO:0000256" key="1">
    <source>
        <dbReference type="SAM" id="Phobius"/>
    </source>
</evidence>
<evidence type="ECO:0000313" key="3">
    <source>
        <dbReference type="Proteomes" id="UP001219037"/>
    </source>
</evidence>
<accession>A0ABY8H4J6</accession>
<sequence>MNNLAEKLLTTGISLAGGYIGTKVVEAGWKAFTGEDAPKDVDDADQSLVRAVVFATITAGISALIRVASQRGAAKAIATFQDRRAAKLGRLEV</sequence>
<dbReference type="EMBL" id="CP121252">
    <property type="protein sequence ID" value="WFP16059.1"/>
    <property type="molecule type" value="Genomic_DNA"/>
</dbReference>
<protein>
    <submittedName>
        <fullName evidence="2">DUF4235 domain-containing protein</fullName>
    </submittedName>
</protein>
<keyword evidence="1" id="KW-1133">Transmembrane helix</keyword>
<gene>
    <name evidence="2" type="ORF">P8192_11760</name>
</gene>
<dbReference type="Proteomes" id="UP001219037">
    <property type="component" value="Chromosome"/>
</dbReference>
<name>A0ABY8H4J6_9MICC</name>
<dbReference type="Pfam" id="PF14019">
    <property type="entry name" value="DUF4235"/>
    <property type="match status" value="1"/>
</dbReference>
<organism evidence="2 3">
    <name type="scientific">Citricoccus muralis</name>
    <dbReference type="NCBI Taxonomy" id="169134"/>
    <lineage>
        <taxon>Bacteria</taxon>
        <taxon>Bacillati</taxon>
        <taxon>Actinomycetota</taxon>
        <taxon>Actinomycetes</taxon>
        <taxon>Micrococcales</taxon>
        <taxon>Micrococcaceae</taxon>
        <taxon>Citricoccus</taxon>
    </lineage>
</organism>
<evidence type="ECO:0000313" key="2">
    <source>
        <dbReference type="EMBL" id="WFP16059.1"/>
    </source>
</evidence>
<dbReference type="InterPro" id="IPR025329">
    <property type="entry name" value="DUF4235"/>
</dbReference>
<proteinExistence type="predicted"/>
<keyword evidence="1" id="KW-0812">Transmembrane</keyword>
<dbReference type="RefSeq" id="WP_278157226.1">
    <property type="nucleotide sequence ID" value="NZ_CP121252.1"/>
</dbReference>
<feature type="transmembrane region" description="Helical" evidence="1">
    <location>
        <begin position="48"/>
        <end position="68"/>
    </location>
</feature>
<reference evidence="2 3" key="1">
    <citation type="submission" date="2023-04" db="EMBL/GenBank/DDBJ databases">
        <title>Funneling lignin-derived compounds into biodiesel using alkali-halophilic Citricoccus sp. P2.</title>
        <authorList>
            <person name="Luo C.-B."/>
        </authorList>
    </citation>
    <scope>NUCLEOTIDE SEQUENCE [LARGE SCALE GENOMIC DNA]</scope>
    <source>
        <strain evidence="2 3">P2</strain>
    </source>
</reference>
<keyword evidence="1" id="KW-0472">Membrane</keyword>
<keyword evidence="3" id="KW-1185">Reference proteome</keyword>